<gene>
    <name evidence="8" type="primary">yjiA_2</name>
    <name evidence="8" type="ORF">Mame_00276</name>
</gene>
<dbReference type="RefSeq" id="WP_018064729.1">
    <property type="nucleotide sequence ID" value="NZ_AQWH01000008.1"/>
</dbReference>
<feature type="domain" description="CobW C-terminal" evidence="7">
    <location>
        <begin position="224"/>
        <end position="315"/>
    </location>
</feature>
<evidence type="ECO:0000256" key="6">
    <source>
        <dbReference type="ARBA" id="ARBA00049117"/>
    </source>
</evidence>
<comment type="similarity">
    <text evidence="4">Belongs to the SIMIBI class G3E GTPase family. ZNG1 subfamily.</text>
</comment>
<comment type="function">
    <text evidence="5">Zinc chaperone that directly transfers zinc cofactor to target proteins, thereby activating them. Zinc is transferred from the CXCC motif in the GTPase domain to the zinc binding site in target proteins in a process requiring GTP hydrolysis.</text>
</comment>
<organism evidence="8 9">
    <name type="scientific">Martelella mediterranea DSM 17316</name>
    <dbReference type="NCBI Taxonomy" id="1122214"/>
    <lineage>
        <taxon>Bacteria</taxon>
        <taxon>Pseudomonadati</taxon>
        <taxon>Pseudomonadota</taxon>
        <taxon>Alphaproteobacteria</taxon>
        <taxon>Hyphomicrobiales</taxon>
        <taxon>Aurantimonadaceae</taxon>
        <taxon>Martelella</taxon>
    </lineage>
</organism>
<dbReference type="InterPro" id="IPR011629">
    <property type="entry name" value="CobW-like_C"/>
</dbReference>
<keyword evidence="9" id="KW-1185">Reference proteome</keyword>
<dbReference type="SUPFAM" id="SSF52540">
    <property type="entry name" value="P-loop containing nucleoside triphosphate hydrolases"/>
    <property type="match status" value="1"/>
</dbReference>
<dbReference type="Gene3D" id="3.40.50.300">
    <property type="entry name" value="P-loop containing nucleotide triphosphate hydrolases"/>
    <property type="match status" value="1"/>
</dbReference>
<dbReference type="SMART" id="SM00833">
    <property type="entry name" value="CobW_C"/>
    <property type="match status" value="1"/>
</dbReference>
<dbReference type="Gene3D" id="3.30.1220.10">
    <property type="entry name" value="CobW-like, C-terminal domain"/>
    <property type="match status" value="1"/>
</dbReference>
<dbReference type="Pfam" id="PF07683">
    <property type="entry name" value="CobW_C"/>
    <property type="match status" value="1"/>
</dbReference>
<proteinExistence type="inferred from homology"/>
<dbReference type="GO" id="GO:0005737">
    <property type="term" value="C:cytoplasm"/>
    <property type="evidence" value="ECO:0007669"/>
    <property type="project" value="TreeGrafter"/>
</dbReference>
<evidence type="ECO:0000256" key="4">
    <source>
        <dbReference type="ARBA" id="ARBA00034320"/>
    </source>
</evidence>
<dbReference type="InterPro" id="IPR036627">
    <property type="entry name" value="CobW-likC_sf"/>
</dbReference>
<dbReference type="PANTHER" id="PTHR13748:SF62">
    <property type="entry name" value="COBW DOMAIN-CONTAINING PROTEIN"/>
    <property type="match status" value="1"/>
</dbReference>
<protein>
    <submittedName>
        <fullName evidence="8">Putative GTP-binding protein YjiA</fullName>
    </submittedName>
</protein>
<dbReference type="PANTHER" id="PTHR13748">
    <property type="entry name" value="COBW-RELATED"/>
    <property type="match status" value="1"/>
</dbReference>
<name>A0A1U9YW42_9HYPH</name>
<dbReference type="KEGG" id="mmed:Mame_00276"/>
<accession>A0A1U9YW42</accession>
<dbReference type="SUPFAM" id="SSF90002">
    <property type="entry name" value="Hypothetical protein YjiA, C-terminal domain"/>
    <property type="match status" value="1"/>
</dbReference>
<dbReference type="InterPro" id="IPR003495">
    <property type="entry name" value="CobW/HypB/UreG_nucleotide-bd"/>
</dbReference>
<evidence type="ECO:0000256" key="5">
    <source>
        <dbReference type="ARBA" id="ARBA00045658"/>
    </source>
</evidence>
<dbReference type="AlphaFoldDB" id="A0A1U9YW42"/>
<dbReference type="InterPro" id="IPR051316">
    <property type="entry name" value="Zinc-reg_GTPase_activator"/>
</dbReference>
<dbReference type="STRING" id="1122214.Mame_00276"/>
<sequence>MTRDRPTLSVIGGGLGAGKSTLIAGLLARPDMAKTGVVVNEFGAFGVDDLLLSAAAPRTSLALLQNGCICCRPGNDLSEVVRNMITAAETPLRRILVETSGVADLSAVIARIGADHALRALVRLDAAVAVVDATAPDDARPEHLAAADRIVLSKTDLVPASRAEEIRRNLAGMNPTAPLFDAAALPGPEELFNAGLIDSATGAVQPNRWLRATGTVHVHDKDAIRSWVIEFAPQRWTVLTEQIARMSRAAGSALLRLKGIVVDRDDPRPLAIQMVRDQIYRPVRLTPETGGGVSRIVVIARAPAAPAIEAFAARLGAAPVHHKE</sequence>
<dbReference type="Pfam" id="PF02492">
    <property type="entry name" value="cobW"/>
    <property type="match status" value="1"/>
</dbReference>
<dbReference type="InterPro" id="IPR027417">
    <property type="entry name" value="P-loop_NTPase"/>
</dbReference>
<dbReference type="GO" id="GO:0000166">
    <property type="term" value="F:nucleotide binding"/>
    <property type="evidence" value="ECO:0007669"/>
    <property type="project" value="UniProtKB-KW"/>
</dbReference>
<evidence type="ECO:0000313" key="8">
    <source>
        <dbReference type="EMBL" id="AQZ49659.1"/>
    </source>
</evidence>
<dbReference type="GO" id="GO:0016787">
    <property type="term" value="F:hydrolase activity"/>
    <property type="evidence" value="ECO:0007669"/>
    <property type="project" value="UniProtKB-KW"/>
</dbReference>
<dbReference type="eggNOG" id="COG0523">
    <property type="taxonomic scope" value="Bacteria"/>
</dbReference>
<dbReference type="OrthoDB" id="9808822at2"/>
<evidence type="ECO:0000256" key="2">
    <source>
        <dbReference type="ARBA" id="ARBA00022801"/>
    </source>
</evidence>
<reference evidence="8 9" key="1">
    <citation type="submission" date="2017-03" db="EMBL/GenBank/DDBJ databases">
        <title>Foreign affairs: Plasmid Transfer between Roseobacters and Rhizobia.</title>
        <authorList>
            <person name="Bartling P."/>
            <person name="Bunk B."/>
            <person name="Overmann J."/>
            <person name="Brinkmann H."/>
            <person name="Petersen J."/>
        </authorList>
    </citation>
    <scope>NUCLEOTIDE SEQUENCE [LARGE SCALE GENOMIC DNA]</scope>
    <source>
        <strain evidence="8 9">MACL11</strain>
    </source>
</reference>
<dbReference type="Proteomes" id="UP000191135">
    <property type="component" value="Chromosome"/>
</dbReference>
<evidence type="ECO:0000256" key="1">
    <source>
        <dbReference type="ARBA" id="ARBA00022741"/>
    </source>
</evidence>
<dbReference type="EMBL" id="CP020330">
    <property type="protein sequence ID" value="AQZ49659.1"/>
    <property type="molecule type" value="Genomic_DNA"/>
</dbReference>
<evidence type="ECO:0000259" key="7">
    <source>
        <dbReference type="SMART" id="SM00833"/>
    </source>
</evidence>
<evidence type="ECO:0000313" key="9">
    <source>
        <dbReference type="Proteomes" id="UP000191135"/>
    </source>
</evidence>
<keyword evidence="2" id="KW-0378">Hydrolase</keyword>
<evidence type="ECO:0000256" key="3">
    <source>
        <dbReference type="ARBA" id="ARBA00023186"/>
    </source>
</evidence>
<comment type="catalytic activity">
    <reaction evidence="6">
        <text>GTP + H2O = GDP + phosphate + H(+)</text>
        <dbReference type="Rhea" id="RHEA:19669"/>
        <dbReference type="ChEBI" id="CHEBI:15377"/>
        <dbReference type="ChEBI" id="CHEBI:15378"/>
        <dbReference type="ChEBI" id="CHEBI:37565"/>
        <dbReference type="ChEBI" id="CHEBI:43474"/>
        <dbReference type="ChEBI" id="CHEBI:58189"/>
    </reaction>
    <physiologicalReaction direction="left-to-right" evidence="6">
        <dbReference type="Rhea" id="RHEA:19670"/>
    </physiologicalReaction>
</comment>
<keyword evidence="3" id="KW-0143">Chaperone</keyword>
<keyword evidence="1" id="KW-0547">Nucleotide-binding</keyword>